<dbReference type="Gene3D" id="1.25.40.20">
    <property type="entry name" value="Ankyrin repeat-containing domain"/>
    <property type="match status" value="2"/>
</dbReference>
<protein>
    <recommendedName>
        <fullName evidence="9">PGG domain-containing protein</fullName>
    </recommendedName>
</protein>
<evidence type="ECO:0000256" key="2">
    <source>
        <dbReference type="ARBA" id="ARBA00022692"/>
    </source>
</evidence>
<name>A0ABR0QDW5_GOSAR</name>
<comment type="subcellular location">
    <subcellularLocation>
        <location evidence="1">Membrane</location>
        <topology evidence="1">Multi-pass membrane protein</topology>
    </subcellularLocation>
</comment>
<dbReference type="PANTHER" id="PTHR24186">
    <property type="entry name" value="PROTEIN PHOSPHATASE 1 REGULATORY SUBUNIT"/>
    <property type="match status" value="1"/>
</dbReference>
<keyword evidence="2 8" id="KW-0812">Transmembrane</keyword>
<dbReference type="PANTHER" id="PTHR24186:SF50">
    <property type="entry name" value="ANKYRIN REPEAT-CONTAINING PROTEIN ITN1-LIKE ISOFORM X1"/>
    <property type="match status" value="1"/>
</dbReference>
<dbReference type="Proteomes" id="UP001358586">
    <property type="component" value="Chromosome 4"/>
</dbReference>
<organism evidence="10 11">
    <name type="scientific">Gossypium arboreum</name>
    <name type="common">Tree cotton</name>
    <name type="synonym">Gossypium nanking</name>
    <dbReference type="NCBI Taxonomy" id="29729"/>
    <lineage>
        <taxon>Eukaryota</taxon>
        <taxon>Viridiplantae</taxon>
        <taxon>Streptophyta</taxon>
        <taxon>Embryophyta</taxon>
        <taxon>Tracheophyta</taxon>
        <taxon>Spermatophyta</taxon>
        <taxon>Magnoliopsida</taxon>
        <taxon>eudicotyledons</taxon>
        <taxon>Gunneridae</taxon>
        <taxon>Pentapetalae</taxon>
        <taxon>rosids</taxon>
        <taxon>malvids</taxon>
        <taxon>Malvales</taxon>
        <taxon>Malvaceae</taxon>
        <taxon>Malvoideae</taxon>
        <taxon>Gossypium</taxon>
    </lineage>
</organism>
<dbReference type="Pfam" id="PF00023">
    <property type="entry name" value="Ank"/>
    <property type="match status" value="1"/>
</dbReference>
<keyword evidence="4 8" id="KW-1133">Transmembrane helix</keyword>
<dbReference type="InterPro" id="IPR026961">
    <property type="entry name" value="PGG_dom"/>
</dbReference>
<dbReference type="Pfam" id="PF13962">
    <property type="entry name" value="PGG"/>
    <property type="match status" value="1"/>
</dbReference>
<dbReference type="SMART" id="SM00248">
    <property type="entry name" value="ANK"/>
    <property type="match status" value="6"/>
</dbReference>
<evidence type="ECO:0000256" key="8">
    <source>
        <dbReference type="SAM" id="Phobius"/>
    </source>
</evidence>
<feature type="transmembrane region" description="Helical" evidence="8">
    <location>
        <begin position="514"/>
        <end position="534"/>
    </location>
</feature>
<evidence type="ECO:0000313" key="11">
    <source>
        <dbReference type="Proteomes" id="UP001358586"/>
    </source>
</evidence>
<keyword evidence="6 8" id="KW-0472">Membrane</keyword>
<evidence type="ECO:0000256" key="3">
    <source>
        <dbReference type="ARBA" id="ARBA00022737"/>
    </source>
</evidence>
<dbReference type="Pfam" id="PF12796">
    <property type="entry name" value="Ank_2"/>
    <property type="match status" value="2"/>
</dbReference>
<dbReference type="PROSITE" id="PS50088">
    <property type="entry name" value="ANK_REPEAT"/>
    <property type="match status" value="4"/>
</dbReference>
<dbReference type="PROSITE" id="PS50297">
    <property type="entry name" value="ANK_REP_REGION"/>
    <property type="match status" value="4"/>
</dbReference>
<feature type="transmembrane region" description="Helical" evidence="8">
    <location>
        <begin position="429"/>
        <end position="450"/>
    </location>
</feature>
<reference evidence="10 11" key="1">
    <citation type="submission" date="2023-03" db="EMBL/GenBank/DDBJ databases">
        <title>WGS of Gossypium arboreum.</title>
        <authorList>
            <person name="Yu D."/>
        </authorList>
    </citation>
    <scope>NUCLEOTIDE SEQUENCE [LARGE SCALE GENOMIC DNA]</scope>
    <source>
        <tissue evidence="10">Leaf</tissue>
    </source>
</reference>
<keyword evidence="3" id="KW-0677">Repeat</keyword>
<evidence type="ECO:0000256" key="7">
    <source>
        <dbReference type="PROSITE-ProRule" id="PRU00023"/>
    </source>
</evidence>
<feature type="repeat" description="ANK" evidence="7">
    <location>
        <begin position="218"/>
        <end position="250"/>
    </location>
</feature>
<comment type="caution">
    <text evidence="10">The sequence shown here is derived from an EMBL/GenBank/DDBJ whole genome shotgun (WGS) entry which is preliminary data.</text>
</comment>
<dbReference type="EMBL" id="JARKNE010000004">
    <property type="protein sequence ID" value="KAK5837492.1"/>
    <property type="molecule type" value="Genomic_DNA"/>
</dbReference>
<feature type="repeat" description="ANK" evidence="7">
    <location>
        <begin position="97"/>
        <end position="129"/>
    </location>
</feature>
<feature type="repeat" description="ANK" evidence="7">
    <location>
        <begin position="252"/>
        <end position="274"/>
    </location>
</feature>
<evidence type="ECO:0000313" key="10">
    <source>
        <dbReference type="EMBL" id="KAK5837492.1"/>
    </source>
</evidence>
<feature type="transmembrane region" description="Helical" evidence="8">
    <location>
        <begin position="471"/>
        <end position="494"/>
    </location>
</feature>
<evidence type="ECO:0000259" key="9">
    <source>
        <dbReference type="Pfam" id="PF13962"/>
    </source>
</evidence>
<feature type="repeat" description="ANK" evidence="7">
    <location>
        <begin position="150"/>
        <end position="172"/>
    </location>
</feature>
<evidence type="ECO:0000256" key="6">
    <source>
        <dbReference type="ARBA" id="ARBA00023136"/>
    </source>
</evidence>
<evidence type="ECO:0000256" key="1">
    <source>
        <dbReference type="ARBA" id="ARBA00004141"/>
    </source>
</evidence>
<dbReference type="InterPro" id="IPR002110">
    <property type="entry name" value="Ankyrin_rpt"/>
</dbReference>
<accession>A0ABR0QDW5</accession>
<sequence length="544" mass="61003">MEPSLNHIIISSGEPKKSANNITYMDVSLYKAAAVGKIEEFKNYRRLELESLKTPNHDNVLHVNLSTSECIGQRTRSDFIEQILFKCPSLLLQTNAKGQTPLHVAARNGHSAIVKLLIKSRAKATDEDLKKLGTDQLNAVREMLRNTDQESNTALHVAVRYGHVEVVQELLEFENPDFPYFVNRNQETPLYIAARRGDKLSLVILLDKLESVAHGGPYGRTALHAAAMAGDVEATKIIVENKGDLTKETDENGHTPLHYAAHLGHDSVVEELLKWDLLAAYVGDKEWEMTPLLMAARQGHGQIVTKILSSCPGCCEKVDKRGWNFLHFVAIRDHSLFKILQRDNGCSTIYGIVKNLRQWKNALGITPQEVYDTCRSRFHITDQRTEKMEQIMELLKDITDEEVAEKPVRPIPWITISADRLEKEREVQLAVAALIATVTFAVAITVPGGLEREKGSEQVTPFFIHDAAFKAFVVTDALAFLLSLCALFFHFGMLPPFFSIQRPPFMSHVLATTFLGYAMYAMVIAFFITIYVVLKPSLGLSFVC</sequence>
<feature type="domain" description="PGG" evidence="9">
    <location>
        <begin position="420"/>
        <end position="533"/>
    </location>
</feature>
<evidence type="ECO:0000256" key="5">
    <source>
        <dbReference type="ARBA" id="ARBA00023043"/>
    </source>
</evidence>
<keyword evidence="11" id="KW-1185">Reference proteome</keyword>
<gene>
    <name evidence="10" type="ORF">PVK06_013302</name>
</gene>
<keyword evidence="5 7" id="KW-0040">ANK repeat</keyword>
<dbReference type="SUPFAM" id="SSF48403">
    <property type="entry name" value="Ankyrin repeat"/>
    <property type="match status" value="1"/>
</dbReference>
<evidence type="ECO:0000256" key="4">
    <source>
        <dbReference type="ARBA" id="ARBA00022989"/>
    </source>
</evidence>
<dbReference type="InterPro" id="IPR036770">
    <property type="entry name" value="Ankyrin_rpt-contain_sf"/>
</dbReference>
<proteinExistence type="predicted"/>